<dbReference type="GeneID" id="28975941"/>
<dbReference type="GO" id="GO:1990072">
    <property type="term" value="C:TRAPPIII protein complex"/>
    <property type="evidence" value="ECO:0007669"/>
    <property type="project" value="TreeGrafter"/>
</dbReference>
<dbReference type="OrthoDB" id="203724at2759"/>
<dbReference type="Pfam" id="PF12739">
    <property type="entry name" value="TRAPPC-Trs85"/>
    <property type="match status" value="1"/>
</dbReference>
<feature type="compositionally biased region" description="Low complexity" evidence="1">
    <location>
        <begin position="557"/>
        <end position="569"/>
    </location>
</feature>
<dbReference type="InterPro" id="IPR024420">
    <property type="entry name" value="TRAPP_III_complex_Trs85"/>
</dbReference>
<sequence>MDAVARALCPTVHCFATPDLDAALRRNGLASLSQLVEPFVATLDQVQLRLPSTYEQRTARHFHLALVDRQLPDPASSSTATPHAAAATPSLLLNQPLALRDELFLDHLGQLVALTDPATAPPYPLVRDAVLARPPDDYCVPHESFAHPVACLVALSTAHPDPLNALAHLWDLSSPANLFAPDDPRAHYAAPDVLRFVVLVNDHGAPGATAAADQASDAHKLLDTVRKTYGNHSALVDLFSAADTAPDRRPSADEAEIRRLWVNVGEAQRQQVAAAARGPQDAVIGLGFDDERSLPQASAASALAPDRAPVVLGHELSTDDLGALRQLAREFVVQSLVPFLEQRAVVLYEQWQASRRGIGGRLFSVGRKYFGGGGGGSGASGSAGAREGGREGSGAGKQGYNAAKGYYHHSSPSALARRLADTAFFLGDYKLAYSVYDACAKDFRADKAARHAAAAMRMSAICAVLLLPPSPSPSSSASASGAPPPPQPIANPEALLASAAALSPLHGTLVDFDALRSTLVLVDLYAAHPHLAPLAPLALKSLSRRCLSQAAALYLPAPSSSSTSSTDASLPPPVTSLAPPTRPPPTDTPQWSAIRTHLHHALARQSYTVGAAQDSVDNFLALLGTGTSATTAASTSSLDDSAGAVGDGAMGDAPEWLDDFALAWDLLASSSSSSPATPPPHGPVSLPVRLFDAPHARLRVGSARQAGLSAGAGDEGEWARLEKALLARAEFDVGGGGGARPSVLGYRGGAGTGEGGFKGAGAGAAEPVEAVLGETLTLEVPVRNPLEAFLALGALAVEVRREEAGDAEGEEGGEGAGLEVSAPQDVELAPGESSKILIPIRASSLGTFTFDSLSYRFSNLVPVREPLSPARWSKPTAPRPGRPSARVAMPLRVRVRAAVPVLGVDMSALPSRLFHGEMSGDDESTTTIVLRNEGPVPLTDLHALSSQPDSLLLRPNPPSLDADGALATPNDLTAPRPTVLLEPGRALAPGDSLAVPVVVRGSRVGAHALCVLFAFRAADDEVTSAREYLSTRAVHGVEVYPSLELRYGVRPGRRVDSPFVLGVEVYNVGLPADDVSILAISLLSPRWRISPSADSGTFNDDVASQRIGWQQGLTTFVPLAAVVREGEGPSEEADLWTAAQVEALLDGKDVKGMPPHAKVGVSSLSPITSTSSSSISPSALSGLVAAYTSYRRASLLERYPTVPPSLHPSIFPLFSSRAASLVVTFTSSTLSLAPAHLLIPLDAPYLGSALGSPAAAALVRVLVNAERRSGGLYEESRRERRALLTVLKRSEIIGAAGTDEAPPVAVDVSVRGVVEHDFSSSGPLSLPLRLSLSNLSPSTTFSYTLSLSSPASRTGAGTILSGALTHSGTLEPLGRASVEAQLWVPRPGAFAVGAWEVVLSWEGRDEQELGGSVRLSGGAREVRVRDRGASAAGGSSRVALEEMARVQVRA</sequence>
<dbReference type="PANTHER" id="PTHR12975:SF6">
    <property type="entry name" value="TRAFFICKING PROTEIN PARTICLE COMPLEX SUBUNIT 8"/>
    <property type="match status" value="1"/>
</dbReference>
<dbReference type="RefSeq" id="XP_018274346.1">
    <property type="nucleotide sequence ID" value="XM_018415493.1"/>
</dbReference>
<dbReference type="PANTHER" id="PTHR12975">
    <property type="entry name" value="TRANSPORT PROTEIN TRAPP"/>
    <property type="match status" value="1"/>
</dbReference>
<dbReference type="Proteomes" id="UP000053890">
    <property type="component" value="Unassembled WGS sequence"/>
</dbReference>
<dbReference type="OMA" id="GHTISMW"/>
<reference evidence="2 3" key="1">
    <citation type="journal article" date="2015" name="Front. Microbiol.">
        <title>Genome sequence of the plant growth promoting endophytic yeast Rhodotorula graminis WP1.</title>
        <authorList>
            <person name="Firrincieli A."/>
            <person name="Otillar R."/>
            <person name="Salamov A."/>
            <person name="Schmutz J."/>
            <person name="Khan Z."/>
            <person name="Redman R.S."/>
            <person name="Fleck N.D."/>
            <person name="Lindquist E."/>
            <person name="Grigoriev I.V."/>
            <person name="Doty S.L."/>
        </authorList>
    </citation>
    <scope>NUCLEOTIDE SEQUENCE [LARGE SCALE GENOMIC DNA]</scope>
    <source>
        <strain evidence="2 3">WP1</strain>
    </source>
</reference>
<organism evidence="2 3">
    <name type="scientific">Rhodotorula graminis (strain WP1)</name>
    <dbReference type="NCBI Taxonomy" id="578459"/>
    <lineage>
        <taxon>Eukaryota</taxon>
        <taxon>Fungi</taxon>
        <taxon>Dikarya</taxon>
        <taxon>Basidiomycota</taxon>
        <taxon>Pucciniomycotina</taxon>
        <taxon>Microbotryomycetes</taxon>
        <taxon>Sporidiobolales</taxon>
        <taxon>Sporidiobolaceae</taxon>
        <taxon>Rhodotorula</taxon>
    </lineage>
</organism>
<keyword evidence="3" id="KW-1185">Reference proteome</keyword>
<evidence type="ECO:0000313" key="3">
    <source>
        <dbReference type="Proteomes" id="UP000053890"/>
    </source>
</evidence>
<name>A0A194SCG6_RHOGW</name>
<dbReference type="STRING" id="578459.A0A194SCG6"/>
<dbReference type="EMBL" id="KQ474073">
    <property type="protein sequence ID" value="KPV78297.1"/>
    <property type="molecule type" value="Genomic_DNA"/>
</dbReference>
<protein>
    <submittedName>
        <fullName evidence="2">Uncharacterized protein</fullName>
    </submittedName>
</protein>
<evidence type="ECO:0000256" key="1">
    <source>
        <dbReference type="SAM" id="MobiDB-lite"/>
    </source>
</evidence>
<proteinExistence type="predicted"/>
<evidence type="ECO:0000313" key="2">
    <source>
        <dbReference type="EMBL" id="KPV78297.1"/>
    </source>
</evidence>
<feature type="compositionally biased region" description="Pro residues" evidence="1">
    <location>
        <begin position="570"/>
        <end position="587"/>
    </location>
</feature>
<feature type="region of interest" description="Disordered" evidence="1">
    <location>
        <begin position="375"/>
        <end position="395"/>
    </location>
</feature>
<gene>
    <name evidence="2" type="ORF">RHOBADRAFT_50778</name>
</gene>
<feature type="region of interest" description="Disordered" evidence="1">
    <location>
        <begin position="557"/>
        <end position="589"/>
    </location>
</feature>
<accession>A0A194SCG6</accession>